<dbReference type="GO" id="GO:0000155">
    <property type="term" value="F:phosphorelay sensor kinase activity"/>
    <property type="evidence" value="ECO:0007669"/>
    <property type="project" value="InterPro"/>
</dbReference>
<name>K1LH76_9LACT</name>
<dbReference type="AlphaFoldDB" id="K1LH76"/>
<dbReference type="EMBL" id="AGZD01000009">
    <property type="protein sequence ID" value="EKB53976.1"/>
    <property type="molecule type" value="Genomic_DNA"/>
</dbReference>
<feature type="coiled-coil region" evidence="1">
    <location>
        <begin position="237"/>
        <end position="267"/>
    </location>
</feature>
<evidence type="ECO:0000313" key="5">
    <source>
        <dbReference type="Proteomes" id="UP000004465"/>
    </source>
</evidence>
<dbReference type="GO" id="GO:0016020">
    <property type="term" value="C:membrane"/>
    <property type="evidence" value="ECO:0007669"/>
    <property type="project" value="InterPro"/>
</dbReference>
<dbReference type="PATRIC" id="fig|883111.3.peg.1426"/>
<dbReference type="Gene3D" id="3.30.565.10">
    <property type="entry name" value="Histidine kinase-like ATPase, C-terminal domain"/>
    <property type="match status" value="1"/>
</dbReference>
<dbReference type="InterPro" id="IPR011051">
    <property type="entry name" value="RmlC_Cupin_sf"/>
</dbReference>
<dbReference type="OrthoDB" id="9776552at2"/>
<dbReference type="PANTHER" id="PTHR34220:SF7">
    <property type="entry name" value="SENSOR HISTIDINE KINASE YPDA"/>
    <property type="match status" value="1"/>
</dbReference>
<evidence type="ECO:0000259" key="2">
    <source>
        <dbReference type="Pfam" id="PF06580"/>
    </source>
</evidence>
<accession>K1LH76</accession>
<dbReference type="PANTHER" id="PTHR34220">
    <property type="entry name" value="SENSOR HISTIDINE KINASE YPDA"/>
    <property type="match status" value="1"/>
</dbReference>
<evidence type="ECO:0000256" key="1">
    <source>
        <dbReference type="SAM" id="Coils"/>
    </source>
</evidence>
<evidence type="ECO:0000313" key="4">
    <source>
        <dbReference type="EMBL" id="EKB53976.1"/>
    </source>
</evidence>
<protein>
    <recommendedName>
        <fullName evidence="6">Cupin 2 conserved barrel domain-containing protein</fullName>
    </recommendedName>
</protein>
<evidence type="ECO:0000259" key="3">
    <source>
        <dbReference type="Pfam" id="PF07883"/>
    </source>
</evidence>
<dbReference type="InterPro" id="IPR050640">
    <property type="entry name" value="Bact_2-comp_sensor_kinase"/>
</dbReference>
<dbReference type="Pfam" id="PF06580">
    <property type="entry name" value="His_kinase"/>
    <property type="match status" value="1"/>
</dbReference>
<dbReference type="InterPro" id="IPR013096">
    <property type="entry name" value="Cupin_2"/>
</dbReference>
<dbReference type="Gene3D" id="2.60.120.10">
    <property type="entry name" value="Jelly Rolls"/>
    <property type="match status" value="1"/>
</dbReference>
<dbReference type="HOGENOM" id="CLU_038337_0_0_9"/>
<dbReference type="Proteomes" id="UP000004465">
    <property type="component" value="Unassembled WGS sequence"/>
</dbReference>
<dbReference type="InterPro" id="IPR014710">
    <property type="entry name" value="RmlC-like_jellyroll"/>
</dbReference>
<keyword evidence="5" id="KW-1185">Reference proteome</keyword>
<evidence type="ECO:0008006" key="6">
    <source>
        <dbReference type="Google" id="ProtNLM"/>
    </source>
</evidence>
<dbReference type="RefSeq" id="WP_006908722.1">
    <property type="nucleotide sequence ID" value="NZ_JH932292.1"/>
</dbReference>
<gene>
    <name evidence="4" type="ORF">HMPREF9706_01412</name>
</gene>
<organism evidence="4 5">
    <name type="scientific">Facklamia hominis CCUG 36813</name>
    <dbReference type="NCBI Taxonomy" id="883111"/>
    <lineage>
        <taxon>Bacteria</taxon>
        <taxon>Bacillati</taxon>
        <taxon>Bacillota</taxon>
        <taxon>Bacilli</taxon>
        <taxon>Lactobacillales</taxon>
        <taxon>Aerococcaceae</taxon>
        <taxon>Facklamia</taxon>
    </lineage>
</organism>
<dbReference type="SUPFAM" id="SSF51182">
    <property type="entry name" value="RmlC-like cupins"/>
    <property type="match status" value="1"/>
</dbReference>
<proteinExistence type="predicted"/>
<feature type="domain" description="Signal transduction histidine kinase internal region" evidence="2">
    <location>
        <begin position="270"/>
        <end position="343"/>
    </location>
</feature>
<keyword evidence="1" id="KW-0175">Coiled coil</keyword>
<dbReference type="InterPro" id="IPR036890">
    <property type="entry name" value="HATPase_C_sf"/>
</dbReference>
<comment type="caution">
    <text evidence="4">The sequence shown here is derived from an EMBL/GenBank/DDBJ whole genome shotgun (WGS) entry which is preliminary data.</text>
</comment>
<sequence length="466" mass="54833">MDNIQEFYWGEVRWIEELNYNINIGISKIFPHTYQKPHVHYENEQFLFVLKGRGVYERNGESFRLKAGDYLHFPFNSQHATLNESDEELVDLVISVPRIIEKKEMEPSFLKKSDDFSLLKYATDQILINFDKELSLNFYVVDNNNSIVYSNYSDYYDLDYSEICLDEDDLVNQKTIKKPSYIVFPISVVDKNCGYIIFNHLDIDYDNIPESTKKSIQNYFISLSESISSLISRYSINKELMKKMDELQENKIEIKQIEHQLDLEKEKSSSMKVNYHFMFNTLNYIANLALSQKNLMLYDIIILFSDMVRYTSDNSNDLIPIYQELEYLKTYIQLQKYRYENNLEVQYQIDNKLLNERIPINCIQPIIENAFSHGFINYNGKKKILIAIKEYKKDNINLQVVNNGKSIDMSSLKLINEGLTNLDDKGLSLVYQKFKINFSNHFTMNVFSDNDITGVSIVFPKGVKDD</sequence>
<dbReference type="STRING" id="883111.HMPREF9706_01412"/>
<dbReference type="Pfam" id="PF07883">
    <property type="entry name" value="Cupin_2"/>
    <property type="match status" value="1"/>
</dbReference>
<feature type="domain" description="Cupin type-2" evidence="3">
    <location>
        <begin position="31"/>
        <end position="93"/>
    </location>
</feature>
<reference evidence="4 5" key="1">
    <citation type="submission" date="2012-07" db="EMBL/GenBank/DDBJ databases">
        <title>The Genome Sequence of Facklamia hominis CCUG 36813.</title>
        <authorList>
            <consortium name="The Broad Institute Genome Sequencing Platform"/>
            <person name="Earl A."/>
            <person name="Ward D."/>
            <person name="Feldgarden M."/>
            <person name="Gevers D."/>
            <person name="Huys G."/>
            <person name="Walker B."/>
            <person name="Young S.K."/>
            <person name="Zeng Q."/>
            <person name="Gargeya S."/>
            <person name="Fitzgerald M."/>
            <person name="Haas B."/>
            <person name="Abouelleil A."/>
            <person name="Alvarado L."/>
            <person name="Arachchi H.M."/>
            <person name="Berlin A.M."/>
            <person name="Chapman S.B."/>
            <person name="Goldberg J."/>
            <person name="Griggs A."/>
            <person name="Gujja S."/>
            <person name="Hansen M."/>
            <person name="Howarth C."/>
            <person name="Imamovic A."/>
            <person name="Larimer J."/>
            <person name="McCowen C."/>
            <person name="Montmayeur A."/>
            <person name="Murphy C."/>
            <person name="Neiman D."/>
            <person name="Pearson M."/>
            <person name="Priest M."/>
            <person name="Roberts A."/>
            <person name="Saif S."/>
            <person name="Shea T."/>
            <person name="Sisk P."/>
            <person name="Sykes S."/>
            <person name="Wortman J."/>
            <person name="Nusbaum C."/>
            <person name="Birren B."/>
        </authorList>
    </citation>
    <scope>NUCLEOTIDE SEQUENCE [LARGE SCALE GENOMIC DNA]</scope>
    <source>
        <strain evidence="4 5">CCUG 36813</strain>
    </source>
</reference>
<dbReference type="InterPro" id="IPR010559">
    <property type="entry name" value="Sig_transdc_His_kin_internal"/>
</dbReference>
<dbReference type="CDD" id="cd02208">
    <property type="entry name" value="cupin_RmlC-like"/>
    <property type="match status" value="1"/>
</dbReference>
<dbReference type="SUPFAM" id="SSF55874">
    <property type="entry name" value="ATPase domain of HSP90 chaperone/DNA topoisomerase II/histidine kinase"/>
    <property type="match status" value="1"/>
</dbReference>